<name>A0A5B7J5P1_PORTR</name>
<dbReference type="Proteomes" id="UP000324222">
    <property type="component" value="Unassembled WGS sequence"/>
</dbReference>
<accession>A0A5B7J5P1</accession>
<dbReference type="AlphaFoldDB" id="A0A5B7J5P1"/>
<sequence length="91" mass="10277">MEAGRTHTAGGAYSSERRAGRQTTSTNRSATTRLAMKMLVEAARRSLSRTTSTGTNTFPTCNTPRYMVKQYTKAKWKTPLEEKMELRNKKT</sequence>
<evidence type="ECO:0000256" key="1">
    <source>
        <dbReference type="SAM" id="MobiDB-lite"/>
    </source>
</evidence>
<feature type="compositionally biased region" description="Polar residues" evidence="1">
    <location>
        <begin position="21"/>
        <end position="32"/>
    </location>
</feature>
<comment type="caution">
    <text evidence="2">The sequence shown here is derived from an EMBL/GenBank/DDBJ whole genome shotgun (WGS) entry which is preliminary data.</text>
</comment>
<feature type="region of interest" description="Disordered" evidence="1">
    <location>
        <begin position="1"/>
        <end position="32"/>
    </location>
</feature>
<organism evidence="2 3">
    <name type="scientific">Portunus trituberculatus</name>
    <name type="common">Swimming crab</name>
    <name type="synonym">Neptunus trituberculatus</name>
    <dbReference type="NCBI Taxonomy" id="210409"/>
    <lineage>
        <taxon>Eukaryota</taxon>
        <taxon>Metazoa</taxon>
        <taxon>Ecdysozoa</taxon>
        <taxon>Arthropoda</taxon>
        <taxon>Crustacea</taxon>
        <taxon>Multicrustacea</taxon>
        <taxon>Malacostraca</taxon>
        <taxon>Eumalacostraca</taxon>
        <taxon>Eucarida</taxon>
        <taxon>Decapoda</taxon>
        <taxon>Pleocyemata</taxon>
        <taxon>Brachyura</taxon>
        <taxon>Eubrachyura</taxon>
        <taxon>Portunoidea</taxon>
        <taxon>Portunidae</taxon>
        <taxon>Portuninae</taxon>
        <taxon>Portunus</taxon>
    </lineage>
</organism>
<protein>
    <submittedName>
        <fullName evidence="2">Uncharacterized protein</fullName>
    </submittedName>
</protein>
<evidence type="ECO:0000313" key="3">
    <source>
        <dbReference type="Proteomes" id="UP000324222"/>
    </source>
</evidence>
<dbReference type="EMBL" id="VSRR010082243">
    <property type="protein sequence ID" value="MPC89803.1"/>
    <property type="molecule type" value="Genomic_DNA"/>
</dbReference>
<keyword evidence="3" id="KW-1185">Reference proteome</keyword>
<evidence type="ECO:0000313" key="2">
    <source>
        <dbReference type="EMBL" id="MPC89803.1"/>
    </source>
</evidence>
<gene>
    <name evidence="2" type="ORF">E2C01_084762</name>
</gene>
<reference evidence="2 3" key="1">
    <citation type="submission" date="2019-05" db="EMBL/GenBank/DDBJ databases">
        <title>Another draft genome of Portunus trituberculatus and its Hox gene families provides insights of decapod evolution.</title>
        <authorList>
            <person name="Jeong J.-H."/>
            <person name="Song I."/>
            <person name="Kim S."/>
            <person name="Choi T."/>
            <person name="Kim D."/>
            <person name="Ryu S."/>
            <person name="Kim W."/>
        </authorList>
    </citation>
    <scope>NUCLEOTIDE SEQUENCE [LARGE SCALE GENOMIC DNA]</scope>
    <source>
        <tissue evidence="2">Muscle</tissue>
    </source>
</reference>
<proteinExistence type="predicted"/>